<dbReference type="InParanoid" id="E8R3Q2"/>
<proteinExistence type="predicted"/>
<evidence type="ECO:0008006" key="3">
    <source>
        <dbReference type="Google" id="ProtNLM"/>
    </source>
</evidence>
<organism evidence="1 2">
    <name type="scientific">Isosphaera pallida (strain ATCC 43644 / DSM 9630 / IS1B)</name>
    <dbReference type="NCBI Taxonomy" id="575540"/>
    <lineage>
        <taxon>Bacteria</taxon>
        <taxon>Pseudomonadati</taxon>
        <taxon>Planctomycetota</taxon>
        <taxon>Planctomycetia</taxon>
        <taxon>Isosphaerales</taxon>
        <taxon>Isosphaeraceae</taxon>
        <taxon>Isosphaera</taxon>
    </lineage>
</organism>
<name>E8R3Q2_ISOPI</name>
<gene>
    <name evidence="1" type="ordered locus">Isop_2057</name>
</gene>
<reference evidence="1 2" key="2">
    <citation type="journal article" date="2011" name="Stand. Genomic Sci.">
        <title>Complete genome sequence of Isosphaera pallida type strain (IS1B).</title>
        <authorList>
            <consortium name="US DOE Joint Genome Institute (JGI-PGF)"/>
            <person name="Goker M."/>
            <person name="Cleland D."/>
            <person name="Saunders E."/>
            <person name="Lapidus A."/>
            <person name="Nolan M."/>
            <person name="Lucas S."/>
            <person name="Hammon N."/>
            <person name="Deshpande S."/>
            <person name="Cheng J.F."/>
            <person name="Tapia R."/>
            <person name="Han C."/>
            <person name="Goodwin L."/>
            <person name="Pitluck S."/>
            <person name="Liolios K."/>
            <person name="Pagani I."/>
            <person name="Ivanova N."/>
            <person name="Mavromatis K."/>
            <person name="Pati A."/>
            <person name="Chen A."/>
            <person name="Palaniappan K."/>
            <person name="Land M."/>
            <person name="Hauser L."/>
            <person name="Chang Y.J."/>
            <person name="Jeffries C.D."/>
            <person name="Detter J.C."/>
            <person name="Beck B."/>
            <person name="Woyke T."/>
            <person name="Bristow J."/>
            <person name="Eisen J.A."/>
            <person name="Markowitz V."/>
            <person name="Hugenholtz P."/>
            <person name="Kyrpides N.C."/>
            <person name="Klenk H.P."/>
        </authorList>
    </citation>
    <scope>NUCLEOTIDE SEQUENCE [LARGE SCALE GENOMIC DNA]</scope>
    <source>
        <strain evidence="2">ATCC 43644 / DSM 9630 / IS1B</strain>
    </source>
</reference>
<dbReference type="PROSITE" id="PS51257">
    <property type="entry name" value="PROKAR_LIPOPROTEIN"/>
    <property type="match status" value="1"/>
</dbReference>
<keyword evidence="2" id="KW-1185">Reference proteome</keyword>
<dbReference type="KEGG" id="ipa:Isop_2057"/>
<evidence type="ECO:0000313" key="2">
    <source>
        <dbReference type="Proteomes" id="UP000008631"/>
    </source>
</evidence>
<protein>
    <recommendedName>
        <fullName evidence="3">DUF4878 domain-containing protein</fullName>
    </recommendedName>
</protein>
<sequence length="139" mass="14565">MARVSSSRLVGWLGFAWLVGLGGCGGGQPVGSGGDSIDTQVEQYIMSMADLVGSPAFSRQFVDGSALTKAELKKYEGLSFEPASRPIFSGSDACTIQVKVFDDSAPPPAGDASQEPKGIVEWSLVKQGDVWKLKSAPLP</sequence>
<dbReference type="RefSeq" id="WP_013564925.1">
    <property type="nucleotide sequence ID" value="NC_014962.1"/>
</dbReference>
<accession>E8R3Q2</accession>
<dbReference type="STRING" id="575540.Isop_2057"/>
<dbReference type="OrthoDB" id="274113at2"/>
<reference key="1">
    <citation type="submission" date="2010-11" db="EMBL/GenBank/DDBJ databases">
        <title>The complete sequence of chromosome of Isophaera pallida ATCC 43644.</title>
        <authorList>
            <consortium name="US DOE Joint Genome Institute (JGI-PGF)"/>
            <person name="Lucas S."/>
            <person name="Copeland A."/>
            <person name="Lapidus A."/>
            <person name="Bruce D."/>
            <person name="Goodwin L."/>
            <person name="Pitluck S."/>
            <person name="Kyrpides N."/>
            <person name="Mavromatis K."/>
            <person name="Pagani I."/>
            <person name="Ivanova N."/>
            <person name="Saunders E."/>
            <person name="Brettin T."/>
            <person name="Detter J.C."/>
            <person name="Han C."/>
            <person name="Tapia R."/>
            <person name="Land M."/>
            <person name="Hauser L."/>
            <person name="Markowitz V."/>
            <person name="Cheng J.-F."/>
            <person name="Hugenholtz P."/>
            <person name="Woyke T."/>
            <person name="Wu D."/>
            <person name="Eisen J.A."/>
        </authorList>
    </citation>
    <scope>NUCLEOTIDE SEQUENCE</scope>
    <source>
        <strain>ATCC 43644</strain>
    </source>
</reference>
<dbReference type="HOGENOM" id="CLU_1842424_0_0_0"/>
<evidence type="ECO:0000313" key="1">
    <source>
        <dbReference type="EMBL" id="ADV62637.1"/>
    </source>
</evidence>
<dbReference type="EMBL" id="CP002353">
    <property type="protein sequence ID" value="ADV62637.1"/>
    <property type="molecule type" value="Genomic_DNA"/>
</dbReference>
<dbReference type="AlphaFoldDB" id="E8R3Q2"/>
<dbReference type="Proteomes" id="UP000008631">
    <property type="component" value="Chromosome"/>
</dbReference>